<dbReference type="PROSITE" id="PS00383">
    <property type="entry name" value="TYR_PHOSPHATASE_1"/>
    <property type="match status" value="1"/>
</dbReference>
<sequence length="549" mass="60041">MDVVLYADEDKTRVIQKRRINSCNTHECNTKMLRLLRDRLEETNQFRGIMILEGGFNKFHTAYPSLCESTASVNSGSGLQGEPNGLVAPNSAMPRLSVSLSQPCLAERSEGPTMIFPFLYLGSQRDSLDDSELKRCGITDVINLSTSLPRSSYIANDENFLRIPVNDSYQEKLSPHFENAFEHLERIRLTNRVCLIHCLAGISRSPTLAISYVMRHKKMSSDEAYKFVKEKRPSISPNFNFMGQLLEYEEKLIKLNILKPESSSKRVSDKPLSLLQDAGQEVLCPAKVPKSASSHCVFSSNDNSNVLSSQHLNENGKRGLLLNSAGSSELSSTQSLTSPIMDRPKALLLPLSLARRPKELSSPSTEMSRLSFTPTEIESPVPLALTNPCFFSPTTQSKPLSRNGSCSQSSNDSCGCVSNPCFDSSNSTPTDSTSGTRSSCINKLTGFFKKAPPMRLRMPAASSPLSPDGQSAASRPDCLRSSGVVLGSAEPKRHSSTKLRTTPLSTTKEEPDAESPESGFQDGGYKSTPETEPDRASISSSSSIEITVK</sequence>
<keyword evidence="4" id="KW-0904">Protein phosphatase</keyword>
<dbReference type="GO" id="GO:0017017">
    <property type="term" value="F:MAP kinase tyrosine/serine/threonine phosphatase activity"/>
    <property type="evidence" value="ECO:0007669"/>
    <property type="project" value="TreeGrafter"/>
</dbReference>
<organism evidence="9 10">
    <name type="scientific">Diploscapter pachys</name>
    <dbReference type="NCBI Taxonomy" id="2018661"/>
    <lineage>
        <taxon>Eukaryota</taxon>
        <taxon>Metazoa</taxon>
        <taxon>Ecdysozoa</taxon>
        <taxon>Nematoda</taxon>
        <taxon>Chromadorea</taxon>
        <taxon>Rhabditida</taxon>
        <taxon>Rhabditina</taxon>
        <taxon>Rhabditomorpha</taxon>
        <taxon>Rhabditoidea</taxon>
        <taxon>Rhabditidae</taxon>
        <taxon>Diploscapter</taxon>
    </lineage>
</organism>
<dbReference type="InterPro" id="IPR020422">
    <property type="entry name" value="TYR_PHOSPHATASE_DUAL_dom"/>
</dbReference>
<evidence type="ECO:0000313" key="9">
    <source>
        <dbReference type="EMBL" id="PAV88819.1"/>
    </source>
</evidence>
<comment type="caution">
    <text evidence="9">The sequence shown here is derived from an EMBL/GenBank/DDBJ whole genome shotgun (WGS) entry which is preliminary data.</text>
</comment>
<dbReference type="InterPro" id="IPR029021">
    <property type="entry name" value="Prot-tyrosine_phosphatase-like"/>
</dbReference>
<dbReference type="AlphaFoldDB" id="A0A2A2LRQ0"/>
<dbReference type="InterPro" id="IPR000340">
    <property type="entry name" value="Dual-sp_phosphatase_cat-dom"/>
</dbReference>
<name>A0A2A2LRQ0_9BILA</name>
<reference evidence="9 10" key="1">
    <citation type="journal article" date="2017" name="Curr. Biol.">
        <title>Genome architecture and evolution of a unichromosomal asexual nematode.</title>
        <authorList>
            <person name="Fradin H."/>
            <person name="Zegar C."/>
            <person name="Gutwein M."/>
            <person name="Lucas J."/>
            <person name="Kovtun M."/>
            <person name="Corcoran D."/>
            <person name="Baugh L.R."/>
            <person name="Kiontke K."/>
            <person name="Gunsalus K."/>
            <person name="Fitch D.H."/>
            <person name="Piano F."/>
        </authorList>
    </citation>
    <scope>NUCLEOTIDE SEQUENCE [LARGE SCALE GENOMIC DNA]</scope>
    <source>
        <strain evidence="9">PF1309</strain>
    </source>
</reference>
<dbReference type="STRING" id="2018661.A0A2A2LRQ0"/>
<dbReference type="Proteomes" id="UP000218231">
    <property type="component" value="Unassembled WGS sequence"/>
</dbReference>
<evidence type="ECO:0000256" key="4">
    <source>
        <dbReference type="ARBA" id="ARBA00022912"/>
    </source>
</evidence>
<evidence type="ECO:0000259" key="8">
    <source>
        <dbReference type="PROSITE" id="PS50206"/>
    </source>
</evidence>
<dbReference type="PROSITE" id="PS50206">
    <property type="entry name" value="RHODANESE_3"/>
    <property type="match status" value="1"/>
</dbReference>
<dbReference type="InterPro" id="IPR036873">
    <property type="entry name" value="Rhodanese-like_dom_sf"/>
</dbReference>
<dbReference type="GO" id="GO:0043409">
    <property type="term" value="P:negative regulation of MAPK cascade"/>
    <property type="evidence" value="ECO:0007669"/>
    <property type="project" value="TreeGrafter"/>
</dbReference>
<feature type="compositionally biased region" description="Polar residues" evidence="5">
    <location>
        <begin position="463"/>
        <end position="473"/>
    </location>
</feature>
<dbReference type="PROSITE" id="PS50056">
    <property type="entry name" value="TYR_PHOSPHATASE_2"/>
    <property type="match status" value="1"/>
</dbReference>
<evidence type="ECO:0000256" key="3">
    <source>
        <dbReference type="ARBA" id="ARBA00022801"/>
    </source>
</evidence>
<comment type="similarity">
    <text evidence="1">Belongs to the protein-tyrosine phosphatase family. Non-receptor class dual specificity subfamily.</text>
</comment>
<dbReference type="PANTHER" id="PTHR10159:SF533">
    <property type="entry name" value="TYROSINE-PROTEIN PHOSPHATASE VHP-1"/>
    <property type="match status" value="1"/>
</dbReference>
<dbReference type="OrthoDB" id="165342at2759"/>
<evidence type="ECO:0000256" key="5">
    <source>
        <dbReference type="SAM" id="MobiDB-lite"/>
    </source>
</evidence>
<dbReference type="Gene3D" id="3.90.190.10">
    <property type="entry name" value="Protein tyrosine phosphatase superfamily"/>
    <property type="match status" value="1"/>
</dbReference>
<keyword evidence="10" id="KW-1185">Reference proteome</keyword>
<dbReference type="PANTHER" id="PTHR10159">
    <property type="entry name" value="DUAL SPECIFICITY PROTEIN PHOSPHATASE"/>
    <property type="match status" value="1"/>
</dbReference>
<dbReference type="PROSITE" id="PS50054">
    <property type="entry name" value="TYR_PHOSPHATASE_DUAL"/>
    <property type="match status" value="1"/>
</dbReference>
<proteinExistence type="inferred from homology"/>
<feature type="domain" description="Tyrosine-protein phosphatase" evidence="6">
    <location>
        <begin position="111"/>
        <end position="254"/>
    </location>
</feature>
<keyword evidence="3" id="KW-0378">Hydrolase</keyword>
<feature type="region of interest" description="Disordered" evidence="5">
    <location>
        <begin position="451"/>
        <end position="549"/>
    </location>
</feature>
<feature type="compositionally biased region" description="Low complexity" evidence="5">
    <location>
        <begin position="537"/>
        <end position="549"/>
    </location>
</feature>
<dbReference type="Pfam" id="PF00782">
    <property type="entry name" value="DSPc"/>
    <property type="match status" value="1"/>
</dbReference>
<dbReference type="Gene3D" id="3.40.250.10">
    <property type="entry name" value="Rhodanese-like domain"/>
    <property type="match status" value="1"/>
</dbReference>
<feature type="domain" description="Tyrosine specific protein phosphatases" evidence="7">
    <location>
        <begin position="175"/>
        <end position="235"/>
    </location>
</feature>
<gene>
    <name evidence="9" type="ORF">WR25_12075</name>
</gene>
<dbReference type="EC" id="3.1.3.48" evidence="2"/>
<evidence type="ECO:0000256" key="1">
    <source>
        <dbReference type="ARBA" id="ARBA00008601"/>
    </source>
</evidence>
<evidence type="ECO:0000259" key="6">
    <source>
        <dbReference type="PROSITE" id="PS50054"/>
    </source>
</evidence>
<dbReference type="SMART" id="SM00195">
    <property type="entry name" value="DSPc"/>
    <property type="match status" value="1"/>
</dbReference>
<evidence type="ECO:0000256" key="2">
    <source>
        <dbReference type="ARBA" id="ARBA00013064"/>
    </source>
</evidence>
<dbReference type="GO" id="GO:0008330">
    <property type="term" value="F:protein tyrosine/threonine phosphatase activity"/>
    <property type="evidence" value="ECO:0007669"/>
    <property type="project" value="TreeGrafter"/>
</dbReference>
<protein>
    <recommendedName>
        <fullName evidence="2">protein-tyrosine-phosphatase</fullName>
        <ecNumber evidence="2">3.1.3.48</ecNumber>
    </recommendedName>
</protein>
<dbReference type="CDD" id="cd14568">
    <property type="entry name" value="DSP_MKP_classIII"/>
    <property type="match status" value="1"/>
</dbReference>
<evidence type="ECO:0000259" key="7">
    <source>
        <dbReference type="PROSITE" id="PS50056"/>
    </source>
</evidence>
<dbReference type="GO" id="GO:0033550">
    <property type="term" value="F:MAP kinase tyrosine phosphatase activity"/>
    <property type="evidence" value="ECO:0007669"/>
    <property type="project" value="TreeGrafter"/>
</dbReference>
<dbReference type="InterPro" id="IPR000387">
    <property type="entry name" value="Tyr_Pase_dom"/>
</dbReference>
<accession>A0A2A2LRQ0</accession>
<dbReference type="SUPFAM" id="SSF52799">
    <property type="entry name" value="(Phosphotyrosine protein) phosphatases II"/>
    <property type="match status" value="1"/>
</dbReference>
<feature type="domain" description="Rhodanese" evidence="8">
    <location>
        <begin position="46"/>
        <end position="68"/>
    </location>
</feature>
<dbReference type="InterPro" id="IPR016130">
    <property type="entry name" value="Tyr_Pase_AS"/>
</dbReference>
<evidence type="ECO:0000313" key="10">
    <source>
        <dbReference type="Proteomes" id="UP000218231"/>
    </source>
</evidence>
<dbReference type="GO" id="GO:0005737">
    <property type="term" value="C:cytoplasm"/>
    <property type="evidence" value="ECO:0007669"/>
    <property type="project" value="TreeGrafter"/>
</dbReference>
<dbReference type="EMBL" id="LIAE01006491">
    <property type="protein sequence ID" value="PAV88819.1"/>
    <property type="molecule type" value="Genomic_DNA"/>
</dbReference>
<dbReference type="InterPro" id="IPR001763">
    <property type="entry name" value="Rhodanese-like_dom"/>
</dbReference>